<dbReference type="InterPro" id="IPR023214">
    <property type="entry name" value="HAD_sf"/>
</dbReference>
<keyword evidence="1" id="KW-0653">Protein transport</keyword>
<sequence>MDPTAFHPGAFPPPHFPLPPGLNLLPPPPPPPLTAPPQEYGVVGYAQQPKYKGKKRKKNGQNAPNAPPPKSNLPSKKKKGPKGLPGTLPPRPVAQRQNPYSSLLEKYPSDLMLDGQLGFNNTAQQTGLPQLPQLPPHEQQFLGQLQALIQSHHHPPLPTGPSAHPVAATAQAPDRGNRPTHRAPPTGPKPKPRRGGPPSGPRGSGPDRSVKLPPSRASGGVPDATHAYLATSSLRPFPSPTPRPLLVIIDLNGTLIHRPSRRTNPTNFHARPHTAPFLNYVITTFTTMIWSSAKPENVRSVTDRLVDPSIRASLLAVWGRDTFGLTEKDYNDRVQCYKRLTKVWENGVVGASHPMGEVWDQTNTVLIDDSFEKARSEPHNLIEIPEFSGNEGAEEDILPQVHTYLNTLSMQGDVSRYMRQNPFRAQRRGE</sequence>
<evidence type="ECO:0000313" key="5">
    <source>
        <dbReference type="Proteomes" id="UP001187682"/>
    </source>
</evidence>
<reference evidence="4" key="1">
    <citation type="submission" date="2018-03" db="EMBL/GenBank/DDBJ databases">
        <authorList>
            <person name="Guldener U."/>
        </authorList>
    </citation>
    <scope>NUCLEOTIDE SEQUENCE</scope>
</reference>
<comment type="subcellular location">
    <subcellularLocation>
        <location evidence="1">Mitochondrion inner membrane</location>
        <topology evidence="1">Single-pass membrane protein</topology>
    </subcellularLocation>
</comment>
<comment type="subunit">
    <text evidence="1">Component of the TIM23 complex.</text>
</comment>
<dbReference type="PROSITE" id="PS50969">
    <property type="entry name" value="FCP1"/>
    <property type="match status" value="1"/>
</dbReference>
<gene>
    <name evidence="4" type="ORF">DNG_00745</name>
</gene>
<dbReference type="PANTHER" id="PTHR12210">
    <property type="entry name" value="DULLARD PROTEIN PHOSPHATASE"/>
    <property type="match status" value="1"/>
</dbReference>
<dbReference type="InterPro" id="IPR050365">
    <property type="entry name" value="TIM50"/>
</dbReference>
<dbReference type="SUPFAM" id="SSF56784">
    <property type="entry name" value="HAD-like"/>
    <property type="match status" value="1"/>
</dbReference>
<comment type="similarity">
    <text evidence="1">Belongs to the TIM50 family.</text>
</comment>
<keyword evidence="5" id="KW-1185">Reference proteome</keyword>
<keyword evidence="1" id="KW-0813">Transport</keyword>
<dbReference type="InterPro" id="IPR004274">
    <property type="entry name" value="FCP1_dom"/>
</dbReference>
<evidence type="ECO:0000256" key="2">
    <source>
        <dbReference type="SAM" id="MobiDB-lite"/>
    </source>
</evidence>
<proteinExistence type="inferred from homology"/>
<protein>
    <recommendedName>
        <fullName evidence="1">Mitochondrial import inner membrane translocase subunit TIM50</fullName>
    </recommendedName>
</protein>
<feature type="compositionally biased region" description="Low complexity" evidence="2">
    <location>
        <begin position="124"/>
        <end position="135"/>
    </location>
</feature>
<dbReference type="Gene3D" id="3.40.50.1000">
    <property type="entry name" value="HAD superfamily/HAD-like"/>
    <property type="match status" value="1"/>
</dbReference>
<dbReference type="InterPro" id="IPR036412">
    <property type="entry name" value="HAD-like_sf"/>
</dbReference>
<feature type="compositionally biased region" description="Pro residues" evidence="2">
    <location>
        <begin position="10"/>
        <end position="35"/>
    </location>
</feature>
<keyword evidence="1" id="KW-0809">Transit peptide</keyword>
<dbReference type="EMBL" id="ONZQ02000001">
    <property type="protein sequence ID" value="SPN97231.1"/>
    <property type="molecule type" value="Genomic_DNA"/>
</dbReference>
<dbReference type="Proteomes" id="UP001187682">
    <property type="component" value="Unassembled WGS sequence"/>
</dbReference>
<dbReference type="GO" id="GO:0005744">
    <property type="term" value="C:TIM23 mitochondrial import inner membrane translocase complex"/>
    <property type="evidence" value="ECO:0007669"/>
    <property type="project" value="UniProtKB-UniRule"/>
</dbReference>
<evidence type="ECO:0000313" key="4">
    <source>
        <dbReference type="EMBL" id="SPN97231.1"/>
    </source>
</evidence>
<comment type="function">
    <text evidence="1">Essential component of the TIM23 complex, a complex that mediates the translocation of transit peptide-containing proteins across the mitochondrial inner membrane.</text>
</comment>
<dbReference type="AlphaFoldDB" id="A0AAE8MQV7"/>
<keyword evidence="1" id="KW-0811">Translocation</keyword>
<dbReference type="GO" id="GO:0015031">
    <property type="term" value="P:protein transport"/>
    <property type="evidence" value="ECO:0007669"/>
    <property type="project" value="UniProtKB-KW"/>
</dbReference>
<comment type="caution">
    <text evidence="4">The sequence shown here is derived from an EMBL/GenBank/DDBJ whole genome shotgun (WGS) entry which is preliminary data.</text>
</comment>
<name>A0AAE8MQV7_9PEZI</name>
<accession>A0AAE8MQV7</accession>
<keyword evidence="1" id="KW-0496">Mitochondrion</keyword>
<evidence type="ECO:0000256" key="1">
    <source>
        <dbReference type="RuleBase" id="RU365079"/>
    </source>
</evidence>
<evidence type="ECO:0000259" key="3">
    <source>
        <dbReference type="PROSITE" id="PS50969"/>
    </source>
</evidence>
<feature type="domain" description="FCP1 homology" evidence="3">
    <location>
        <begin position="240"/>
        <end position="408"/>
    </location>
</feature>
<dbReference type="SMART" id="SM00577">
    <property type="entry name" value="CPDc"/>
    <property type="match status" value="1"/>
</dbReference>
<feature type="region of interest" description="Disordered" evidence="2">
    <location>
        <begin position="1"/>
        <end position="135"/>
    </location>
</feature>
<organism evidence="4 5">
    <name type="scientific">Cephalotrichum gorgonifer</name>
    <dbReference type="NCBI Taxonomy" id="2041049"/>
    <lineage>
        <taxon>Eukaryota</taxon>
        <taxon>Fungi</taxon>
        <taxon>Dikarya</taxon>
        <taxon>Ascomycota</taxon>
        <taxon>Pezizomycotina</taxon>
        <taxon>Sordariomycetes</taxon>
        <taxon>Hypocreomycetidae</taxon>
        <taxon>Microascales</taxon>
        <taxon>Microascaceae</taxon>
        <taxon>Cephalotrichum</taxon>
    </lineage>
</organism>
<dbReference type="Pfam" id="PF03031">
    <property type="entry name" value="NIF"/>
    <property type="match status" value="1"/>
</dbReference>
<feature type="region of interest" description="Disordered" evidence="2">
    <location>
        <begin position="152"/>
        <end position="223"/>
    </location>
</feature>